<dbReference type="RefSeq" id="YP_010086301.1">
    <property type="nucleotide sequence ID" value="NC_055453.1"/>
</dbReference>
<keyword evidence="2" id="KW-1185">Reference proteome</keyword>
<dbReference type="EMBL" id="MH261376">
    <property type="protein sequence ID" value="AWW14394.1"/>
    <property type="molecule type" value="Genomic_DNA"/>
</dbReference>
<accession>A0A2Z4HHZ5</accession>
<dbReference type="KEGG" id="vg:65101512"/>
<protein>
    <submittedName>
        <fullName evidence="1">Uncharacterized protein</fullName>
    </submittedName>
</protein>
<reference evidence="1 2" key="1">
    <citation type="journal article" date="2018" name="Sci. Rep.">
        <title>Comprehensive analysis of single molecule sequencing-derived complete genome and whole transcriptome of Hyposidra talaca nuclear polyhedrosis virus.</title>
        <authorList>
            <person name="Nguyen T.T."/>
            <person name="Suryamohan K."/>
            <person name="Kuriakose B."/>
            <person name="Janakiraman V."/>
            <person name="Reichelt M."/>
            <person name="Chaudhuri S."/>
            <person name="Guillory J."/>
            <person name="Divakaran N."/>
            <person name="Rabins P.E."/>
            <person name="Goel R."/>
            <person name="Deka B."/>
            <person name="Sarkar S."/>
            <person name="Ekka P."/>
            <person name="Tsai Y.C."/>
            <person name="Vargas D."/>
            <person name="Santhosh S."/>
            <person name="Mohan S."/>
            <person name="Chin C.S."/>
            <person name="Korlach J."/>
            <person name="Thomas G."/>
            <person name="Babu A."/>
            <person name="Seshagiri S."/>
        </authorList>
    </citation>
    <scope>NUCLEOTIDE SEQUENCE [LARGE SCALE GENOMIC DNA]</scope>
    <source>
        <strain evidence="1 2">HytaNPVIndia001</strain>
    </source>
</reference>
<sequence>MYVLMDTRKRRITVYPTEDEYYFDFVEIRKFTSNRFKTDKLRQRIGRVSKIYVKKRYIKLCEVLLYLYCFEDTDDVIEFIYNNVYLKCYNNK</sequence>
<gene>
    <name evidence="1" type="primary">orf34</name>
    <name evidence="1" type="ORF">HytaNPV_gp034</name>
</gene>
<evidence type="ECO:0000313" key="1">
    <source>
        <dbReference type="EMBL" id="AWW14394.1"/>
    </source>
</evidence>
<name>A0A2Z4HHZ5_9ABAC</name>
<dbReference type="Proteomes" id="UP000501125">
    <property type="component" value="Chromosome"/>
</dbReference>
<dbReference type="GeneID" id="65101512"/>
<proteinExistence type="predicted"/>
<organism evidence="1 2">
    <name type="scientific">Hyposidra talaca nucleopolyhedrovirus</name>
    <dbReference type="NCBI Taxonomy" id="1070315"/>
    <lineage>
        <taxon>Viruses</taxon>
        <taxon>Viruses incertae sedis</taxon>
        <taxon>Naldaviricetes</taxon>
        <taxon>Lefavirales</taxon>
        <taxon>Baculoviridae</taxon>
        <taxon>Alphabaculovirus</taxon>
        <taxon>Alphabaculovirus hytalacae</taxon>
    </lineage>
</organism>
<evidence type="ECO:0000313" key="2">
    <source>
        <dbReference type="Proteomes" id="UP000501125"/>
    </source>
</evidence>